<feature type="transmembrane region" description="Helical" evidence="9">
    <location>
        <begin position="593"/>
        <end position="615"/>
    </location>
</feature>
<feature type="transmembrane region" description="Helical" evidence="9">
    <location>
        <begin position="439"/>
        <end position="464"/>
    </location>
</feature>
<evidence type="ECO:0000256" key="8">
    <source>
        <dbReference type="ARBA" id="ARBA00023136"/>
    </source>
</evidence>
<keyword evidence="3 9" id="KW-0813">Transport</keyword>
<evidence type="ECO:0000256" key="5">
    <source>
        <dbReference type="ARBA" id="ARBA00022781"/>
    </source>
</evidence>
<evidence type="ECO:0000256" key="6">
    <source>
        <dbReference type="ARBA" id="ARBA00022989"/>
    </source>
</evidence>
<evidence type="ECO:0000256" key="10">
    <source>
        <dbReference type="SAM" id="Coils"/>
    </source>
</evidence>
<dbReference type="GO" id="GO:0000329">
    <property type="term" value="C:fungal-type vacuole membrane"/>
    <property type="evidence" value="ECO:0007669"/>
    <property type="project" value="TreeGrafter"/>
</dbReference>
<proteinExistence type="inferred from homology"/>
<evidence type="ECO:0000256" key="11">
    <source>
        <dbReference type="SAM" id="MobiDB-lite"/>
    </source>
</evidence>
<dbReference type="PANTHER" id="PTHR11629">
    <property type="entry name" value="VACUOLAR PROTON ATPASES"/>
    <property type="match status" value="1"/>
</dbReference>
<sequence length="892" mass="100170">MGDHEGLTQYPSLLRSEHMSLVQLFCPIDVAHATVEELGHLERIQFKDLNPDVNPFQRTYVSQIRRCDEAERRLRFLTQQIAGQGIHIRPYEETLALLAGRSGPQALDELDTRLAESEQRVAAMNTSYDNLEKRALELEEARQVLRETERFFAEAQGRSRDIRGSFEEGGEADAPLLGDVEANIQAGEQGLGGFELEFVAGTIDRARMGTFERVLWRVLRGNLYMNSAEIDDSVLPVPTSARDSSGDGDEKRLRKNAFIIFAHGQDLLDKIRKIAESMGATLFSIDSSSDKRSDKLREVTTRIEDLNSVLYNTNQTRRAELVKIADSISAWWALVRKEKVVFATLNLWQWDQGRKTLVAEGWVPTRDIPAVQAALRRASENAGTSVSALLHELRTTKTPPTFHRTNKFTEGFQSIIDAYGIGSYQEVNPGLFTVITFPFLFAVMFGDIGHGCLMTGSALTLILLEKRFTKGTGNEIFDTFFYGRYIIFLMGVFAIYTGFIYNDIFSLSLHLGKSQWEWPEAANGAVEAVQTAHRYFFGLDPGWHGADNSLIFTNSLKMKMSIVMGVIHMSFAICLQVLNHLHFKRPELIWAEFLPQILFMESIFGYLVLCIVYKWSVDWEAAGAQPPDLLNMLIKMFLSPGNVEADKQLYRGQAFVQVVLLLIALVCVPWMLCTRPYLEYREMHKIKEQGYQGIGNGNGHQHDASSTEDETDGEGNAHEGHAVAMTEEAEEEGHDLGEIIIHQVIHTIEFCLGCISNTASYLRLWALSLAHAQLSEVLWNMTLERAFGMEGTLAVPFTFFMFAMWFTLTIAILCVMEGLSAFLHALRLHWVEFNSKFFVRRSSPLLSPGAASPAHPPFSTQIGAGTAFAPLTFAGTEEVRTTRSTSPLSARH</sequence>
<keyword evidence="5 9" id="KW-0375">Hydrogen ion transport</keyword>
<evidence type="ECO:0000256" key="7">
    <source>
        <dbReference type="ARBA" id="ARBA00023065"/>
    </source>
</evidence>
<feature type="transmembrane region" description="Helical" evidence="9">
    <location>
        <begin position="485"/>
        <end position="501"/>
    </location>
</feature>
<feature type="transmembrane region" description="Helical" evidence="9">
    <location>
        <begin position="654"/>
        <end position="673"/>
    </location>
</feature>
<evidence type="ECO:0000256" key="2">
    <source>
        <dbReference type="ARBA" id="ARBA00009904"/>
    </source>
</evidence>
<feature type="transmembrane region" description="Helical" evidence="9">
    <location>
        <begin position="562"/>
        <end position="581"/>
    </location>
</feature>
<protein>
    <recommendedName>
        <fullName evidence="9">V-type proton ATPase subunit a</fullName>
    </recommendedName>
</protein>
<feature type="region of interest" description="Disordered" evidence="11">
    <location>
        <begin position="697"/>
        <end position="717"/>
    </location>
</feature>
<keyword evidence="4 9" id="KW-0812">Transmembrane</keyword>
<feature type="transmembrane region" description="Helical" evidence="9">
    <location>
        <begin position="802"/>
        <end position="826"/>
    </location>
</feature>
<dbReference type="PANTHER" id="PTHR11629:SF63">
    <property type="entry name" value="V-TYPE PROTON ATPASE SUBUNIT A"/>
    <property type="match status" value="1"/>
</dbReference>
<feature type="coiled-coil region" evidence="10">
    <location>
        <begin position="107"/>
        <end position="148"/>
    </location>
</feature>
<dbReference type="GO" id="GO:0007035">
    <property type="term" value="P:vacuolar acidification"/>
    <property type="evidence" value="ECO:0007669"/>
    <property type="project" value="TreeGrafter"/>
</dbReference>
<comment type="similarity">
    <text evidence="2 9">Belongs to the V-ATPase 116 kDa subunit family.</text>
</comment>
<keyword evidence="10" id="KW-0175">Coiled coil</keyword>
<dbReference type="GO" id="GO:0046961">
    <property type="term" value="F:proton-transporting ATPase activity, rotational mechanism"/>
    <property type="evidence" value="ECO:0007669"/>
    <property type="project" value="InterPro"/>
</dbReference>
<dbReference type="GO" id="GO:0051117">
    <property type="term" value="F:ATPase binding"/>
    <property type="evidence" value="ECO:0007669"/>
    <property type="project" value="TreeGrafter"/>
</dbReference>
<dbReference type="InterPro" id="IPR002490">
    <property type="entry name" value="V-ATPase_116kDa_su"/>
</dbReference>
<dbReference type="STRING" id="5288.A0A5C5G0W6"/>
<dbReference type="GO" id="GO:0000220">
    <property type="term" value="C:vacuolar proton-transporting V-type ATPase, V0 domain"/>
    <property type="evidence" value="ECO:0007669"/>
    <property type="project" value="InterPro"/>
</dbReference>
<dbReference type="AlphaFoldDB" id="A0A5C5G0W6"/>
<evidence type="ECO:0000256" key="3">
    <source>
        <dbReference type="ARBA" id="ARBA00022448"/>
    </source>
</evidence>
<keyword evidence="6 9" id="KW-1133">Transmembrane helix</keyword>
<evidence type="ECO:0000256" key="9">
    <source>
        <dbReference type="RuleBase" id="RU361189"/>
    </source>
</evidence>
<evidence type="ECO:0000313" key="13">
    <source>
        <dbReference type="Proteomes" id="UP000311382"/>
    </source>
</evidence>
<organism evidence="12 13">
    <name type="scientific">Rhodotorula diobovata</name>
    <dbReference type="NCBI Taxonomy" id="5288"/>
    <lineage>
        <taxon>Eukaryota</taxon>
        <taxon>Fungi</taxon>
        <taxon>Dikarya</taxon>
        <taxon>Basidiomycota</taxon>
        <taxon>Pucciniomycotina</taxon>
        <taxon>Microbotryomycetes</taxon>
        <taxon>Sporidiobolales</taxon>
        <taxon>Sporidiobolaceae</taxon>
        <taxon>Rhodotorula</taxon>
    </lineage>
</organism>
<keyword evidence="8 9" id="KW-0472">Membrane</keyword>
<accession>A0A5C5G0W6</accession>
<dbReference type="EMBL" id="SOZI01000040">
    <property type="protein sequence ID" value="TNY21621.1"/>
    <property type="molecule type" value="Genomic_DNA"/>
</dbReference>
<dbReference type="InterPro" id="IPR026028">
    <property type="entry name" value="V-type_ATPase_116kDa_su_euka"/>
</dbReference>
<dbReference type="Proteomes" id="UP000311382">
    <property type="component" value="Unassembled WGS sequence"/>
</dbReference>
<evidence type="ECO:0000256" key="4">
    <source>
        <dbReference type="ARBA" id="ARBA00022692"/>
    </source>
</evidence>
<dbReference type="OrthoDB" id="10264220at2759"/>
<evidence type="ECO:0000313" key="12">
    <source>
        <dbReference type="EMBL" id="TNY21621.1"/>
    </source>
</evidence>
<keyword evidence="13" id="KW-1185">Reference proteome</keyword>
<evidence type="ECO:0000256" key="1">
    <source>
        <dbReference type="ARBA" id="ARBA00004141"/>
    </source>
</evidence>
<comment type="subcellular location">
    <subcellularLocation>
        <location evidence="1">Membrane</location>
        <topology evidence="1">Multi-pass membrane protein</topology>
    </subcellularLocation>
</comment>
<keyword evidence="7 9" id="KW-0406">Ion transport</keyword>
<comment type="caution">
    <text evidence="12">The sequence shown here is derived from an EMBL/GenBank/DDBJ whole genome shotgun (WGS) entry which is preliminary data.</text>
</comment>
<reference evidence="12 13" key="1">
    <citation type="submission" date="2019-03" db="EMBL/GenBank/DDBJ databases">
        <title>Rhodosporidium diobovatum UCD-FST 08-225 genome sequencing, assembly, and annotation.</title>
        <authorList>
            <person name="Fakankun I.U."/>
            <person name="Fristensky B."/>
            <person name="Levin D.B."/>
        </authorList>
    </citation>
    <scope>NUCLEOTIDE SEQUENCE [LARGE SCALE GENOMIC DNA]</scope>
    <source>
        <strain evidence="12 13">UCD-FST 08-225</strain>
    </source>
</reference>
<dbReference type="Pfam" id="PF01496">
    <property type="entry name" value="V_ATPase_I"/>
    <property type="match status" value="1"/>
</dbReference>
<name>A0A5C5G0W6_9BASI</name>
<gene>
    <name evidence="12" type="ORF">DMC30DRAFT_363055</name>
</gene>
<comment type="function">
    <text evidence="9">Essential component of the vacuolar proton pump (V-ATPase), a multimeric enzyme that catalyzes the translocation of protons across the membranes. Required for assembly and activity of the V-ATPase.</text>
</comment>
<dbReference type="PIRSF" id="PIRSF001293">
    <property type="entry name" value="ATP6V0A1"/>
    <property type="match status" value="1"/>
</dbReference>